<sequence length="164" mass="17739">MMKVICPQVSAVLLGASSPLVYGEKNPSAELSESTILSGSHFSKGSRVDFSFVEGKLIYLIITRSSQSTMAVSAWTPGKFVLSPPDLGALDFRYSDDSATVGKSSYSLKEGRVLLVTFEPGKSSAEQINAEFNWEGGQISTFLEKRLMNLSKESPKFGAFLAPQ</sequence>
<protein>
    <submittedName>
        <fullName evidence="1">Uncharacterized protein</fullName>
    </submittedName>
</protein>
<organism evidence="1 2">
    <name type="scientific">Roseibacillus persicicus</name>
    <dbReference type="NCBI Taxonomy" id="454148"/>
    <lineage>
        <taxon>Bacteria</taxon>
        <taxon>Pseudomonadati</taxon>
        <taxon>Verrucomicrobiota</taxon>
        <taxon>Verrucomicrobiia</taxon>
        <taxon>Verrucomicrobiales</taxon>
        <taxon>Verrucomicrobiaceae</taxon>
        <taxon>Roseibacillus</taxon>
    </lineage>
</organism>
<proteinExistence type="predicted"/>
<accession>A0A918TTB4</accession>
<evidence type="ECO:0000313" key="1">
    <source>
        <dbReference type="EMBL" id="GHC59127.1"/>
    </source>
</evidence>
<dbReference type="EMBL" id="BMXI01000012">
    <property type="protein sequence ID" value="GHC59127.1"/>
    <property type="molecule type" value="Genomic_DNA"/>
</dbReference>
<dbReference type="Proteomes" id="UP000644507">
    <property type="component" value="Unassembled WGS sequence"/>
</dbReference>
<reference evidence="1" key="1">
    <citation type="journal article" date="2014" name="Int. J. Syst. Evol. Microbiol.">
        <title>Complete genome sequence of Corynebacterium casei LMG S-19264T (=DSM 44701T), isolated from a smear-ripened cheese.</title>
        <authorList>
            <consortium name="US DOE Joint Genome Institute (JGI-PGF)"/>
            <person name="Walter F."/>
            <person name="Albersmeier A."/>
            <person name="Kalinowski J."/>
            <person name="Ruckert C."/>
        </authorList>
    </citation>
    <scope>NUCLEOTIDE SEQUENCE</scope>
    <source>
        <strain evidence="1">KCTC 12988</strain>
    </source>
</reference>
<reference evidence="1" key="2">
    <citation type="submission" date="2020-09" db="EMBL/GenBank/DDBJ databases">
        <authorList>
            <person name="Sun Q."/>
            <person name="Kim S."/>
        </authorList>
    </citation>
    <scope>NUCLEOTIDE SEQUENCE</scope>
    <source>
        <strain evidence="1">KCTC 12988</strain>
    </source>
</reference>
<dbReference type="RefSeq" id="WP_189570941.1">
    <property type="nucleotide sequence ID" value="NZ_BMXI01000012.1"/>
</dbReference>
<evidence type="ECO:0000313" key="2">
    <source>
        <dbReference type="Proteomes" id="UP000644507"/>
    </source>
</evidence>
<dbReference type="AlphaFoldDB" id="A0A918TTB4"/>
<comment type="caution">
    <text evidence="1">The sequence shown here is derived from an EMBL/GenBank/DDBJ whole genome shotgun (WGS) entry which is preliminary data.</text>
</comment>
<keyword evidence="2" id="KW-1185">Reference proteome</keyword>
<name>A0A918TTB4_9BACT</name>
<gene>
    <name evidence="1" type="ORF">GCM10007100_27760</name>
</gene>